<organism evidence="11 12">
    <name type="scientific">Neolewinella xylanilytica</name>
    <dbReference type="NCBI Taxonomy" id="1514080"/>
    <lineage>
        <taxon>Bacteria</taxon>
        <taxon>Pseudomonadati</taxon>
        <taxon>Bacteroidota</taxon>
        <taxon>Saprospiria</taxon>
        <taxon>Saprospirales</taxon>
        <taxon>Lewinellaceae</taxon>
        <taxon>Neolewinella</taxon>
    </lineage>
</organism>
<evidence type="ECO:0000256" key="3">
    <source>
        <dbReference type="ARBA" id="ARBA00022475"/>
    </source>
</evidence>
<keyword evidence="5 9" id="KW-0812">Transmembrane</keyword>
<evidence type="ECO:0000259" key="10">
    <source>
        <dbReference type="Pfam" id="PF04290"/>
    </source>
</evidence>
<keyword evidence="2" id="KW-0813">Transport</keyword>
<feature type="transmembrane region" description="Helical" evidence="9">
    <location>
        <begin position="12"/>
        <end position="35"/>
    </location>
</feature>
<feature type="transmembrane region" description="Helical" evidence="9">
    <location>
        <begin position="123"/>
        <end position="144"/>
    </location>
</feature>
<feature type="domain" description="Tripartite ATP-independent periplasmic transporters DctQ component" evidence="10">
    <location>
        <begin position="24"/>
        <end position="150"/>
    </location>
</feature>
<comment type="subcellular location">
    <subcellularLocation>
        <location evidence="1">Cell inner membrane</location>
        <topology evidence="1">Multi-pass membrane protein</topology>
    </subcellularLocation>
</comment>
<keyword evidence="7 9" id="KW-0472">Membrane</keyword>
<dbReference type="InterPro" id="IPR007387">
    <property type="entry name" value="TRAP_DctQ"/>
</dbReference>
<dbReference type="PANTHER" id="PTHR35011:SF2">
    <property type="entry name" value="2,3-DIKETO-L-GULONATE TRAP TRANSPORTER SMALL PERMEASE PROTEIN YIAM"/>
    <property type="match status" value="1"/>
</dbReference>
<feature type="transmembrane region" description="Helical" evidence="9">
    <location>
        <begin position="86"/>
        <end position="111"/>
    </location>
</feature>
<keyword evidence="6 9" id="KW-1133">Transmembrane helix</keyword>
<dbReference type="PROSITE" id="PS51257">
    <property type="entry name" value="PROKAR_LIPOPROTEIN"/>
    <property type="match status" value="1"/>
</dbReference>
<protein>
    <submittedName>
        <fullName evidence="11">TRAP-type C4-dicarboxylate transport system permease small subunit</fullName>
    </submittedName>
</protein>
<dbReference type="Proteomes" id="UP000237662">
    <property type="component" value="Unassembled WGS sequence"/>
</dbReference>
<keyword evidence="3" id="KW-1003">Cell membrane</keyword>
<sequence>MRPFVRIADTVLKWGTLLMTGAFIGCILVQIYARLFMTTAPSWTEEAARLFFVLAIAFAAGPALKRDYYVYFDFVYDRLAPRWRRPLLVAIDALTVLLFLLFLYHAVAFTVMGLAERSPSMQFPMVIAFGSMVVLALSVLLYAVKRLLAHLPANSGQA</sequence>
<evidence type="ECO:0000256" key="1">
    <source>
        <dbReference type="ARBA" id="ARBA00004429"/>
    </source>
</evidence>
<dbReference type="GO" id="GO:0015740">
    <property type="term" value="P:C4-dicarboxylate transport"/>
    <property type="evidence" value="ECO:0007669"/>
    <property type="project" value="TreeGrafter"/>
</dbReference>
<proteinExistence type="inferred from homology"/>
<evidence type="ECO:0000313" key="11">
    <source>
        <dbReference type="EMBL" id="PPK84751.1"/>
    </source>
</evidence>
<dbReference type="InterPro" id="IPR055348">
    <property type="entry name" value="DctQ"/>
</dbReference>
<evidence type="ECO:0000256" key="8">
    <source>
        <dbReference type="ARBA" id="ARBA00038436"/>
    </source>
</evidence>
<dbReference type="RefSeq" id="WP_104421469.1">
    <property type="nucleotide sequence ID" value="NZ_PTJC01000007.1"/>
</dbReference>
<evidence type="ECO:0000256" key="9">
    <source>
        <dbReference type="SAM" id="Phobius"/>
    </source>
</evidence>
<comment type="caution">
    <text evidence="11">The sequence shown here is derived from an EMBL/GenBank/DDBJ whole genome shotgun (WGS) entry which is preliminary data.</text>
</comment>
<reference evidence="11 12" key="1">
    <citation type="submission" date="2018-02" db="EMBL/GenBank/DDBJ databases">
        <title>Genomic Encyclopedia of Archaeal and Bacterial Type Strains, Phase II (KMG-II): from individual species to whole genera.</title>
        <authorList>
            <person name="Goeker M."/>
        </authorList>
    </citation>
    <scope>NUCLEOTIDE SEQUENCE [LARGE SCALE GENOMIC DNA]</scope>
    <source>
        <strain evidence="11 12">DSM 29526</strain>
    </source>
</reference>
<evidence type="ECO:0000256" key="6">
    <source>
        <dbReference type="ARBA" id="ARBA00022989"/>
    </source>
</evidence>
<evidence type="ECO:0000256" key="5">
    <source>
        <dbReference type="ARBA" id="ARBA00022692"/>
    </source>
</evidence>
<evidence type="ECO:0000313" key="12">
    <source>
        <dbReference type="Proteomes" id="UP000237662"/>
    </source>
</evidence>
<gene>
    <name evidence="11" type="ORF">CLV84_3914</name>
</gene>
<evidence type="ECO:0000256" key="4">
    <source>
        <dbReference type="ARBA" id="ARBA00022519"/>
    </source>
</evidence>
<evidence type="ECO:0000256" key="2">
    <source>
        <dbReference type="ARBA" id="ARBA00022448"/>
    </source>
</evidence>
<dbReference type="GO" id="GO:0005886">
    <property type="term" value="C:plasma membrane"/>
    <property type="evidence" value="ECO:0007669"/>
    <property type="project" value="UniProtKB-SubCell"/>
</dbReference>
<dbReference type="PANTHER" id="PTHR35011">
    <property type="entry name" value="2,3-DIKETO-L-GULONATE TRAP TRANSPORTER SMALL PERMEASE PROTEIN YIAM"/>
    <property type="match status" value="1"/>
</dbReference>
<name>A0A2S6I1J6_9BACT</name>
<dbReference type="EMBL" id="PTJC01000007">
    <property type="protein sequence ID" value="PPK84751.1"/>
    <property type="molecule type" value="Genomic_DNA"/>
</dbReference>
<dbReference type="OrthoDB" id="9815614at2"/>
<dbReference type="GO" id="GO:0022857">
    <property type="term" value="F:transmembrane transporter activity"/>
    <property type="evidence" value="ECO:0007669"/>
    <property type="project" value="TreeGrafter"/>
</dbReference>
<accession>A0A2S6I1J6</accession>
<keyword evidence="12" id="KW-1185">Reference proteome</keyword>
<feature type="transmembrane region" description="Helical" evidence="9">
    <location>
        <begin position="47"/>
        <end position="65"/>
    </location>
</feature>
<keyword evidence="4" id="KW-0997">Cell inner membrane</keyword>
<dbReference type="AlphaFoldDB" id="A0A2S6I1J6"/>
<evidence type="ECO:0000256" key="7">
    <source>
        <dbReference type="ARBA" id="ARBA00023136"/>
    </source>
</evidence>
<dbReference type="Pfam" id="PF04290">
    <property type="entry name" value="DctQ"/>
    <property type="match status" value="1"/>
</dbReference>
<comment type="similarity">
    <text evidence="8">Belongs to the TRAP transporter small permease family.</text>
</comment>